<evidence type="ECO:0000256" key="3">
    <source>
        <dbReference type="ARBA" id="ARBA00023163"/>
    </source>
</evidence>
<sequence>MIKNIFDRYSQLLFYGFCLSILLFLLKWLEWKFLIIDNSLDIYIGLIALFFTMLGVWVAKQLTGQKVKTIIVEKTVERTIHEPTDAIAMEQFNLTPRERDVLMLILLGKSNMEIAEQLFLSISTVKTHVSNVFVKMEVKSRTQVMEKAKRLRIMAY</sequence>
<dbReference type="RefSeq" id="WP_215232212.1">
    <property type="nucleotide sequence ID" value="NZ_CAJRAU010000001.1"/>
</dbReference>
<organism evidence="6 7">
    <name type="scientific">Dyadobacter linearis</name>
    <dbReference type="NCBI Taxonomy" id="2823330"/>
    <lineage>
        <taxon>Bacteria</taxon>
        <taxon>Pseudomonadati</taxon>
        <taxon>Bacteroidota</taxon>
        <taxon>Cytophagia</taxon>
        <taxon>Cytophagales</taxon>
        <taxon>Spirosomataceae</taxon>
        <taxon>Dyadobacter</taxon>
    </lineage>
</organism>
<evidence type="ECO:0000313" key="7">
    <source>
        <dbReference type="Proteomes" id="UP000679725"/>
    </source>
</evidence>
<dbReference type="EMBL" id="CAJRAU010000001">
    <property type="protein sequence ID" value="CAG5068096.1"/>
    <property type="molecule type" value="Genomic_DNA"/>
</dbReference>
<comment type="caution">
    <text evidence="6">The sequence shown here is derived from an EMBL/GenBank/DDBJ whole genome shotgun (WGS) entry which is preliminary data.</text>
</comment>
<dbReference type="SMART" id="SM00421">
    <property type="entry name" value="HTH_LUXR"/>
    <property type="match status" value="1"/>
</dbReference>
<evidence type="ECO:0000313" key="6">
    <source>
        <dbReference type="EMBL" id="CAG5068096.1"/>
    </source>
</evidence>
<name>A0ABN7R7S7_9BACT</name>
<keyword evidence="1" id="KW-0805">Transcription regulation</keyword>
<dbReference type="InterPro" id="IPR016032">
    <property type="entry name" value="Sig_transdc_resp-reg_C-effctor"/>
</dbReference>
<dbReference type="PROSITE" id="PS50043">
    <property type="entry name" value="HTH_LUXR_2"/>
    <property type="match status" value="1"/>
</dbReference>
<dbReference type="Proteomes" id="UP000679725">
    <property type="component" value="Unassembled WGS sequence"/>
</dbReference>
<accession>A0ABN7R7S7</accession>
<evidence type="ECO:0000256" key="2">
    <source>
        <dbReference type="ARBA" id="ARBA00023125"/>
    </source>
</evidence>
<feature type="transmembrane region" description="Helical" evidence="4">
    <location>
        <begin position="42"/>
        <end position="59"/>
    </location>
</feature>
<evidence type="ECO:0000256" key="4">
    <source>
        <dbReference type="SAM" id="Phobius"/>
    </source>
</evidence>
<dbReference type="PROSITE" id="PS00622">
    <property type="entry name" value="HTH_LUXR_1"/>
    <property type="match status" value="1"/>
</dbReference>
<dbReference type="PANTHER" id="PTHR44688:SF16">
    <property type="entry name" value="DNA-BINDING TRANSCRIPTIONAL ACTIVATOR DEVR_DOSR"/>
    <property type="match status" value="1"/>
</dbReference>
<dbReference type="SUPFAM" id="SSF46894">
    <property type="entry name" value="C-terminal effector domain of the bipartite response regulators"/>
    <property type="match status" value="1"/>
</dbReference>
<keyword evidence="2" id="KW-0238">DNA-binding</keyword>
<dbReference type="PANTHER" id="PTHR44688">
    <property type="entry name" value="DNA-BINDING TRANSCRIPTIONAL ACTIVATOR DEVR_DOSR"/>
    <property type="match status" value="1"/>
</dbReference>
<feature type="transmembrane region" description="Helical" evidence="4">
    <location>
        <begin position="12"/>
        <end position="30"/>
    </location>
</feature>
<dbReference type="InterPro" id="IPR000792">
    <property type="entry name" value="Tscrpt_reg_LuxR_C"/>
</dbReference>
<dbReference type="Gene3D" id="1.10.10.10">
    <property type="entry name" value="Winged helix-like DNA-binding domain superfamily/Winged helix DNA-binding domain"/>
    <property type="match status" value="1"/>
</dbReference>
<dbReference type="CDD" id="cd06170">
    <property type="entry name" value="LuxR_C_like"/>
    <property type="match status" value="1"/>
</dbReference>
<keyword evidence="4" id="KW-1133">Transmembrane helix</keyword>
<reference evidence="6 7" key="1">
    <citation type="submission" date="2021-04" db="EMBL/GenBank/DDBJ databases">
        <authorList>
            <person name="Rodrigo-Torres L."/>
            <person name="Arahal R. D."/>
            <person name="Lucena T."/>
        </authorList>
    </citation>
    <scope>NUCLEOTIDE SEQUENCE [LARGE SCALE GENOMIC DNA]</scope>
    <source>
        <strain evidence="6 7">CECT 9623</strain>
    </source>
</reference>
<keyword evidence="4" id="KW-0812">Transmembrane</keyword>
<gene>
    <name evidence="6" type="primary">malT</name>
    <name evidence="6" type="ORF">DYBT9623_00824</name>
</gene>
<keyword evidence="3" id="KW-0804">Transcription</keyword>
<feature type="domain" description="HTH luxR-type" evidence="5">
    <location>
        <begin position="87"/>
        <end position="152"/>
    </location>
</feature>
<dbReference type="InterPro" id="IPR036388">
    <property type="entry name" value="WH-like_DNA-bd_sf"/>
</dbReference>
<keyword evidence="7" id="KW-1185">Reference proteome</keyword>
<dbReference type="Pfam" id="PF00196">
    <property type="entry name" value="GerE"/>
    <property type="match status" value="1"/>
</dbReference>
<protein>
    <submittedName>
        <fullName evidence="6">HTH-type transcriptional regulator MalT</fullName>
    </submittedName>
</protein>
<dbReference type="PRINTS" id="PR00038">
    <property type="entry name" value="HTHLUXR"/>
</dbReference>
<evidence type="ECO:0000259" key="5">
    <source>
        <dbReference type="PROSITE" id="PS50043"/>
    </source>
</evidence>
<evidence type="ECO:0000256" key="1">
    <source>
        <dbReference type="ARBA" id="ARBA00023015"/>
    </source>
</evidence>
<keyword evidence="4" id="KW-0472">Membrane</keyword>
<proteinExistence type="predicted"/>